<protein>
    <recommendedName>
        <fullName evidence="1">DUF2147 domain-containing protein</fullName>
    </recommendedName>
</protein>
<dbReference type="KEGG" id="rsi:Runsl_0151"/>
<dbReference type="InterPro" id="IPR019223">
    <property type="entry name" value="DUF2147"/>
</dbReference>
<dbReference type="AlphaFoldDB" id="A0A7U3ZG50"/>
<dbReference type="PANTHER" id="PTHR36919">
    <property type="entry name" value="BLR1215 PROTEIN"/>
    <property type="match status" value="1"/>
</dbReference>
<dbReference type="RefSeq" id="WP_013925934.1">
    <property type="nucleotide sequence ID" value="NC_015703.1"/>
</dbReference>
<keyword evidence="3" id="KW-1185">Reference proteome</keyword>
<dbReference type="Pfam" id="PF09917">
    <property type="entry name" value="DUF2147"/>
    <property type="match status" value="1"/>
</dbReference>
<evidence type="ECO:0000259" key="1">
    <source>
        <dbReference type="Pfam" id="PF09917"/>
    </source>
</evidence>
<reference evidence="3" key="1">
    <citation type="submission" date="2011-06" db="EMBL/GenBank/DDBJ databases">
        <title>The complete genome of chromosome of Runella slithyformis DSM 19594.</title>
        <authorList>
            <consortium name="US DOE Joint Genome Institute (JGI-PGF)"/>
            <person name="Lucas S."/>
            <person name="Han J."/>
            <person name="Lapidus A."/>
            <person name="Bruce D."/>
            <person name="Goodwin L."/>
            <person name="Pitluck S."/>
            <person name="Peters L."/>
            <person name="Kyrpides N."/>
            <person name="Mavromatis K."/>
            <person name="Ivanova N."/>
            <person name="Ovchinnikova G."/>
            <person name="Zhang X."/>
            <person name="Misra M."/>
            <person name="Detter J.C."/>
            <person name="Tapia R."/>
            <person name="Han C."/>
            <person name="Land M."/>
            <person name="Hauser L."/>
            <person name="Markowitz V."/>
            <person name="Cheng J.-F."/>
            <person name="Hugenholtz P."/>
            <person name="Woyke T."/>
            <person name="Wu D."/>
            <person name="Tindall B."/>
            <person name="Faehrich R."/>
            <person name="Brambilla E."/>
            <person name="Klenk H.-P."/>
            <person name="Eisen J.A."/>
        </authorList>
    </citation>
    <scope>NUCLEOTIDE SEQUENCE [LARGE SCALE GENOMIC DNA]</scope>
    <source>
        <strain evidence="3">ATCC 29530 / DSM 19594 / LMG 11500 / NCIMB 11436 / LSU 4</strain>
    </source>
</reference>
<sequence length="144" mass="16245">MKTLLISASLLLVAGKSAFSQKADDIVGEWLNAEKDGRIQIYKSGNRYFGKLIWGQNIYESDGKTLRKDIHNSDATLKGRTLLNIPILESYEFQKGEWRNGKVYDPRSGKTYDGILKLNGDKLAIRGFVKVEAFGKTTVWTRAQ</sequence>
<proteinExistence type="predicted"/>
<reference evidence="2 3" key="2">
    <citation type="journal article" date="2012" name="Stand. Genomic Sci.">
        <title>Complete genome sequence of the aquatic bacterium Runella slithyformis type strain (LSU 4(T)).</title>
        <authorList>
            <person name="Copeland A."/>
            <person name="Zhang X."/>
            <person name="Misra M."/>
            <person name="Lapidus A."/>
            <person name="Nolan M."/>
            <person name="Lucas S."/>
            <person name="Deshpande S."/>
            <person name="Cheng J.F."/>
            <person name="Tapia R."/>
            <person name="Goodwin L.A."/>
            <person name="Pitluck S."/>
            <person name="Liolios K."/>
            <person name="Pagani I."/>
            <person name="Ivanova N."/>
            <person name="Mikhailova N."/>
            <person name="Pati A."/>
            <person name="Chen A."/>
            <person name="Palaniappan K."/>
            <person name="Land M."/>
            <person name="Hauser L."/>
            <person name="Pan C."/>
            <person name="Jeffries C.D."/>
            <person name="Detter J.C."/>
            <person name="Brambilla E.M."/>
            <person name="Rohde M."/>
            <person name="Djao O.D."/>
            <person name="Goker M."/>
            <person name="Sikorski J."/>
            <person name="Tindall B.J."/>
            <person name="Woyke T."/>
            <person name="Bristow J."/>
            <person name="Eisen J.A."/>
            <person name="Markowitz V."/>
            <person name="Hugenholtz P."/>
            <person name="Kyrpides N.C."/>
            <person name="Klenk H.P."/>
            <person name="Mavromatis K."/>
        </authorList>
    </citation>
    <scope>NUCLEOTIDE SEQUENCE [LARGE SCALE GENOMIC DNA]</scope>
    <source>
        <strain evidence="3">ATCC 29530 / DSM 19594 / LMG 11500 / NCIMB 11436 / LSU 4</strain>
    </source>
</reference>
<dbReference type="EMBL" id="CP002859">
    <property type="protein sequence ID" value="AEI46609.1"/>
    <property type="molecule type" value="Genomic_DNA"/>
</dbReference>
<organism evidence="2 3">
    <name type="scientific">Runella slithyformis (strain ATCC 29530 / DSM 19594 / LMG 11500 / NCIMB 11436 / LSU 4)</name>
    <dbReference type="NCBI Taxonomy" id="761193"/>
    <lineage>
        <taxon>Bacteria</taxon>
        <taxon>Pseudomonadati</taxon>
        <taxon>Bacteroidota</taxon>
        <taxon>Cytophagia</taxon>
        <taxon>Cytophagales</taxon>
        <taxon>Spirosomataceae</taxon>
        <taxon>Runella</taxon>
    </lineage>
</organism>
<gene>
    <name evidence="2" type="ordered locus">Runsl_0151</name>
</gene>
<dbReference type="Gene3D" id="2.40.128.520">
    <property type="match status" value="1"/>
</dbReference>
<evidence type="ECO:0000313" key="3">
    <source>
        <dbReference type="Proteomes" id="UP000000493"/>
    </source>
</evidence>
<dbReference type="PANTHER" id="PTHR36919:SF2">
    <property type="entry name" value="BLL6627 PROTEIN"/>
    <property type="match status" value="1"/>
</dbReference>
<dbReference type="Proteomes" id="UP000000493">
    <property type="component" value="Chromosome"/>
</dbReference>
<feature type="domain" description="DUF2147" evidence="1">
    <location>
        <begin position="28"/>
        <end position="142"/>
    </location>
</feature>
<name>A0A7U3ZG50_RUNSL</name>
<accession>A0A7U3ZG50</accession>
<evidence type="ECO:0000313" key="2">
    <source>
        <dbReference type="EMBL" id="AEI46609.1"/>
    </source>
</evidence>